<dbReference type="InterPro" id="IPR038732">
    <property type="entry name" value="HpyO/CreE_NAD-binding"/>
</dbReference>
<dbReference type="AlphaFoldDB" id="A0A1G8HW57"/>
<accession>A0A1G8HW57</accession>
<name>A0A1G8HW57_9PSED</name>
<evidence type="ECO:0000313" key="3">
    <source>
        <dbReference type="Proteomes" id="UP000182894"/>
    </source>
</evidence>
<protein>
    <submittedName>
        <fullName evidence="2">FAD-NAD(P)-binding</fullName>
    </submittedName>
</protein>
<evidence type="ECO:0000313" key="2">
    <source>
        <dbReference type="EMBL" id="SDI10772.1"/>
    </source>
</evidence>
<reference evidence="3" key="1">
    <citation type="submission" date="2016-10" db="EMBL/GenBank/DDBJ databases">
        <authorList>
            <person name="Varghese N."/>
            <person name="Submissions S."/>
        </authorList>
    </citation>
    <scope>NUCLEOTIDE SEQUENCE [LARGE SCALE GENOMIC DNA]</scope>
    <source>
        <strain evidence="3">ATCC 700689</strain>
    </source>
</reference>
<organism evidence="2 3">
    <name type="scientific">Pseudomonas abietaniphila</name>
    <dbReference type="NCBI Taxonomy" id="89065"/>
    <lineage>
        <taxon>Bacteria</taxon>
        <taxon>Pseudomonadati</taxon>
        <taxon>Pseudomonadota</taxon>
        <taxon>Gammaproteobacteria</taxon>
        <taxon>Pseudomonadales</taxon>
        <taxon>Pseudomonadaceae</taxon>
        <taxon>Pseudomonas</taxon>
    </lineage>
</organism>
<dbReference type="PANTHER" id="PTHR40254">
    <property type="entry name" value="BLR0577 PROTEIN"/>
    <property type="match status" value="1"/>
</dbReference>
<feature type="domain" description="FAD-dependent urate hydroxylase HpyO/Asp monooxygenase CreE-like FAD/NAD(P)-binding" evidence="1">
    <location>
        <begin position="26"/>
        <end position="187"/>
    </location>
</feature>
<dbReference type="InterPro" id="IPR052189">
    <property type="entry name" value="L-asp_N-monooxygenase_NS-form"/>
</dbReference>
<gene>
    <name evidence="2" type="ORF">SAMN05216605_110216</name>
</gene>
<dbReference type="EMBL" id="FNCO01000010">
    <property type="protein sequence ID" value="SDI10772.1"/>
    <property type="molecule type" value="Genomic_DNA"/>
</dbReference>
<dbReference type="Proteomes" id="UP000182894">
    <property type="component" value="Unassembled WGS sequence"/>
</dbReference>
<dbReference type="STRING" id="89065.SAMN05216605_110216"/>
<sequence>MELSTALPTERLTVDGAQKPAIKIGIVGCGSRGLTVLERVCALAGAGERRIEISLFDPHRPGPGLHSVEQPEYLMLNTVASQISMFPDQAALGGFSGRQGPDFYQWCLRFKSGERSVQPNAFLPRAWLGEYLAWTYEEVIRSLPSNVRVTHHARVVDNVEHTDLGGFVLSTGAQKHRVDGLLITVGHAERAASANDYQGATKRFQTYPQPYALEGISSTDAVGIEGLGLSAMDAVAGLTVGRGGQFVQAPEGLRYQASGQEPRLFMYSRSGLPYRTRPDITPHRVGGSPLIFTLSAVADLRAANPQGLDFEAQVLPLLQAEMLAEYFGMIAALQGELSLRTKSEIANAFLMGEIQAKAVELAQRFAVDMLDESAFDPRSLQAPVDNYSAWVKRFIEDDVKESILDLDHSPIKAAVEVWRSCREQLRRVVDNQGLTPQSHRIFFNEYAPLVNRLVAGPQKERHQELLALAEAGVLQWVHGANVMHSAGTSDVSVTLDDGHVLVLDALIRAHVSDNQTLATQPRIIRQLHESGIIHSVKGGGEAPYVDSHGKAQPNLWITGPIVEGATYYNHYVPSSGSYSRAFVDADRIAREILGMTVIS</sequence>
<dbReference type="OrthoDB" id="6309046at2"/>
<dbReference type="RefSeq" id="WP_074754873.1">
    <property type="nucleotide sequence ID" value="NZ_FNCO01000010.1"/>
</dbReference>
<keyword evidence="3" id="KW-1185">Reference proteome</keyword>
<dbReference type="Pfam" id="PF13454">
    <property type="entry name" value="NAD_binding_9"/>
    <property type="match status" value="1"/>
</dbReference>
<proteinExistence type="predicted"/>
<evidence type="ECO:0000259" key="1">
    <source>
        <dbReference type="Pfam" id="PF13454"/>
    </source>
</evidence>
<dbReference type="PANTHER" id="PTHR40254:SF1">
    <property type="entry name" value="BLR0577 PROTEIN"/>
    <property type="match status" value="1"/>
</dbReference>